<protein>
    <recommendedName>
        <fullName evidence="4">AAA ATPase-like protein</fullName>
    </recommendedName>
</protein>
<accession>A0ABU4UG27</accession>
<evidence type="ECO:0008006" key="4">
    <source>
        <dbReference type="Google" id="ProtNLM"/>
    </source>
</evidence>
<comment type="caution">
    <text evidence="2">The sequence shown here is derived from an EMBL/GenBank/DDBJ whole genome shotgun (WGS) entry which is preliminary data.</text>
</comment>
<organism evidence="2 3">
    <name type="scientific">Methylomonas defluvii</name>
    <dbReference type="NCBI Taxonomy" id="3045149"/>
    <lineage>
        <taxon>Bacteria</taxon>
        <taxon>Pseudomonadati</taxon>
        <taxon>Pseudomonadota</taxon>
        <taxon>Gammaproteobacteria</taxon>
        <taxon>Methylococcales</taxon>
        <taxon>Methylococcaceae</taxon>
        <taxon>Methylomonas</taxon>
    </lineage>
</organism>
<feature type="region of interest" description="Disordered" evidence="1">
    <location>
        <begin position="636"/>
        <end position="685"/>
    </location>
</feature>
<sequence>MTNSIVIELRSSDHNSDVPVGELVQQGCYDELKEKICSDLKKVKAIRENSEYHSDFFDKYPPGSGLVYFIDGTRGAGKTTFLRAAFKGLSGVGKEGNNHAVKNLVPLAYIDPSNLENNEIILLTLLKELTRIIEKQKSSLQSEESYKAFRENFKKLAGGLSLFVKDHHPLQHLDPELFLDHGLNRAGHSKDLRRHLHEVLDCACKLLGTDSLLIGFDDTDTNAAHARKVLECIRNYLDTPQLVILVTGDLELYSLLVRDHFFDNLRHSQYDKDEERHQQRVRMVDHLEDQYLLKLFPIHRRLQLRPLGSLLKVASCDYVLAHHDWSDKRTPLEVLDELIRRGLRIKNEADIALYREFLLQQPLRSVLQLLSSCARHLSVTNEDGKAARAWNNQLSEALCESLRGMALGSLYKFRVNVDALAGKDLPALIDAVFELSLRDGDSDTAAYLRPQTKEDDLKSCFTTLAAEVAGQCVESPSAAILYLLGGPGSISLFGKEVRRNEKNIDRDILCQQFRQYMGVGRREDALNWARHASAVIAATHRQGGILIEVGVIGLNKSKPGNATKGKNPEIFAGFDVFSTHFKNRKLPVFALSLVDLSGSSSGTTYASIYNILGIIERVLVADDISQVLKKPYPSLSVSRPEWGSGWSGSVDDDEDYDAVPKITSNGRANTDQSETVNENTETETPTLPDDVISEIRSWKNTFNKEFDKLTPSAVMLGKVWTRLYFSLENASNSLRPVNTFGAASIMEIFALCVINAFLIEEVEHHLVTESSSSLPPIDRTNPQTSAKDFINKKIAFLAKNKNNLPFTYAIATCPLIVGLIKPTSVAESRFSELLGDKNGKATVASKKKSEKLLCSSEDWRLIENSFIAGRCKKPSGEK</sequence>
<reference evidence="2 3" key="1">
    <citation type="submission" date="2023-11" db="EMBL/GenBank/DDBJ databases">
        <authorList>
            <person name="Ouyang M.-Y."/>
        </authorList>
    </citation>
    <scope>NUCLEOTIDE SEQUENCE [LARGE SCALE GENOMIC DNA]</scope>
    <source>
        <strain evidence="2 3">OY6</strain>
    </source>
</reference>
<dbReference type="SUPFAM" id="SSF52540">
    <property type="entry name" value="P-loop containing nucleoside triphosphate hydrolases"/>
    <property type="match status" value="1"/>
</dbReference>
<dbReference type="Gene3D" id="3.40.50.300">
    <property type="entry name" value="P-loop containing nucleotide triphosphate hydrolases"/>
    <property type="match status" value="1"/>
</dbReference>
<feature type="compositionally biased region" description="Low complexity" evidence="1">
    <location>
        <begin position="674"/>
        <end position="685"/>
    </location>
</feature>
<dbReference type="EMBL" id="JAXARY010000010">
    <property type="protein sequence ID" value="MDX8128068.1"/>
    <property type="molecule type" value="Genomic_DNA"/>
</dbReference>
<keyword evidence="3" id="KW-1185">Reference proteome</keyword>
<dbReference type="Proteomes" id="UP001284537">
    <property type="component" value="Unassembled WGS sequence"/>
</dbReference>
<dbReference type="RefSeq" id="WP_319961755.1">
    <property type="nucleotide sequence ID" value="NZ_JAXARY010000010.1"/>
</dbReference>
<dbReference type="InterPro" id="IPR027417">
    <property type="entry name" value="P-loop_NTPase"/>
</dbReference>
<gene>
    <name evidence="2" type="ORF">QLH52_12305</name>
</gene>
<evidence type="ECO:0000313" key="3">
    <source>
        <dbReference type="Proteomes" id="UP001284537"/>
    </source>
</evidence>
<proteinExistence type="predicted"/>
<feature type="compositionally biased region" description="Polar residues" evidence="1">
    <location>
        <begin position="662"/>
        <end position="673"/>
    </location>
</feature>
<evidence type="ECO:0000313" key="2">
    <source>
        <dbReference type="EMBL" id="MDX8128068.1"/>
    </source>
</evidence>
<evidence type="ECO:0000256" key="1">
    <source>
        <dbReference type="SAM" id="MobiDB-lite"/>
    </source>
</evidence>
<name>A0ABU4UG27_9GAMM</name>